<dbReference type="RefSeq" id="WP_249905242.1">
    <property type="nucleotide sequence ID" value="NZ_JAMGBA010000004.1"/>
</dbReference>
<dbReference type="Proteomes" id="UP001203410">
    <property type="component" value="Unassembled WGS sequence"/>
</dbReference>
<evidence type="ECO:0008006" key="3">
    <source>
        <dbReference type="Google" id="ProtNLM"/>
    </source>
</evidence>
<evidence type="ECO:0000313" key="2">
    <source>
        <dbReference type="Proteomes" id="UP001203410"/>
    </source>
</evidence>
<dbReference type="Gene3D" id="1.10.357.10">
    <property type="entry name" value="Tetracycline Repressor, domain 2"/>
    <property type="match status" value="1"/>
</dbReference>
<organism evidence="1 2">
    <name type="scientific">Sphingomonas caseinilyticus</name>
    <dbReference type="NCBI Taxonomy" id="2908205"/>
    <lineage>
        <taxon>Bacteria</taxon>
        <taxon>Pseudomonadati</taxon>
        <taxon>Pseudomonadota</taxon>
        <taxon>Alphaproteobacteria</taxon>
        <taxon>Sphingomonadales</taxon>
        <taxon>Sphingomonadaceae</taxon>
        <taxon>Sphingomonas</taxon>
    </lineage>
</organism>
<dbReference type="EMBL" id="JAMGBA010000004">
    <property type="protein sequence ID" value="MCL6699785.1"/>
    <property type="molecule type" value="Genomic_DNA"/>
</dbReference>
<reference evidence="1 2" key="1">
    <citation type="submission" date="2022-05" db="EMBL/GenBank/DDBJ databases">
        <authorList>
            <person name="Jo J.-H."/>
            <person name="Im W.-T."/>
        </authorList>
    </citation>
    <scope>NUCLEOTIDE SEQUENCE [LARGE SCALE GENOMIC DNA]</scope>
    <source>
        <strain evidence="1 2">NSE70-1</strain>
    </source>
</reference>
<dbReference type="SUPFAM" id="SSF48498">
    <property type="entry name" value="Tetracyclin repressor-like, C-terminal domain"/>
    <property type="match status" value="1"/>
</dbReference>
<dbReference type="InterPro" id="IPR036271">
    <property type="entry name" value="Tet_transcr_reg_TetR-rel_C_sf"/>
</dbReference>
<protein>
    <recommendedName>
        <fullName evidence="3">Transcriptional regulator, TetR family</fullName>
    </recommendedName>
</protein>
<comment type="caution">
    <text evidence="1">The sequence shown here is derived from an EMBL/GenBank/DDBJ whole genome shotgun (WGS) entry which is preliminary data.</text>
</comment>
<evidence type="ECO:0000313" key="1">
    <source>
        <dbReference type="EMBL" id="MCL6699785.1"/>
    </source>
</evidence>
<dbReference type="InterPro" id="IPR009057">
    <property type="entry name" value="Homeodomain-like_sf"/>
</dbReference>
<accession>A0ABT0RXP5</accession>
<proteinExistence type="predicted"/>
<keyword evidence="2" id="KW-1185">Reference proteome</keyword>
<gene>
    <name evidence="1" type="ORF">LZ496_13465</name>
</gene>
<name>A0ABT0RXP5_9SPHN</name>
<sequence length="197" mass="21086">MKSRSTSSRTAKAAKQRAKLDRETIVDAAIARAEAEGLDELSARKLGQDLRCEAMSLYHHVGSMEALKDLIVDRLLGSIARAEGNDPAEALARESRAYLNLAEAHARIFVLIATRRWKGDRAVATAMRSIGYFGALGFGTQEAVARARALGAYLNGAGLALAAWATDPDNPRLSDGAQVRDDLLQGLDLLLASLAKA</sequence>
<dbReference type="SUPFAM" id="SSF46689">
    <property type="entry name" value="Homeodomain-like"/>
    <property type="match status" value="1"/>
</dbReference>